<reference evidence="2 3" key="1">
    <citation type="submission" date="2017-07" db="EMBL/GenBank/DDBJ databases">
        <title>Mechanisms for carbon and nitrogen cycling indicate functional differentiation within the Candidate Phyla Radiation.</title>
        <authorList>
            <person name="Danczak R.E."/>
            <person name="Johnston M.D."/>
            <person name="Kenah C."/>
            <person name="Slattery M."/>
            <person name="Wrighton K.C."/>
            <person name="Wilkins M.J."/>
        </authorList>
    </citation>
    <scope>NUCLEOTIDE SEQUENCE [LARGE SCALE GENOMIC DNA]</scope>
    <source>
        <strain evidence="2">Licking1014_7</strain>
    </source>
</reference>
<feature type="transmembrane region" description="Helical" evidence="1">
    <location>
        <begin position="269"/>
        <end position="287"/>
    </location>
</feature>
<feature type="transmembrane region" description="Helical" evidence="1">
    <location>
        <begin position="89"/>
        <end position="111"/>
    </location>
</feature>
<protein>
    <submittedName>
        <fullName evidence="2">Uncharacterized protein</fullName>
    </submittedName>
</protein>
<feature type="transmembrane region" description="Helical" evidence="1">
    <location>
        <begin position="299"/>
        <end position="317"/>
    </location>
</feature>
<name>A0A554LKA0_9BACT</name>
<keyword evidence="1" id="KW-0472">Membrane</keyword>
<gene>
    <name evidence="2" type="ORF">CEN89_168</name>
</gene>
<proteinExistence type="predicted"/>
<dbReference type="InterPro" id="IPR045782">
    <property type="entry name" value="TrbL_3"/>
</dbReference>
<sequence>MKNRQKTIRWLKILTGFLLLFFLVFLSVKTASAATMLNINQQLEKGSALVDIWRVILVLSNVAVLIILIAVGFGTIFHIQIDTYGIKKAIMPLIIGIILANFSLIICRTFLDISNVVTVGILNQTLKMKQGDMAQKQTDNFRKLGVMLGEVVMPGVTSFDDDYKQVDETKVDEETGETTSDPTKGTSPIWKIVAALGIIYVASGSIIILGIILFFIMALIPSIIMFLLGFLFYARVIMLFILIVISPLAFLCISWSPAQGLFKKWWDQFIKWAFMVPVAFFFFWMAILVHNAFDGEFTLWGYITGIIMMVLAATAPFKMGGAIGGMINGVAKKYGGQALGWGKGAAWTGINRGMEKRGLQSFRTMKAGFQQGQKKLDEELMVPKSARSQAWSERYWTRASARINPVGFNMGKEGINKFYWKGMKSLGPRRGFSMTGEAMRGGRIGELVKEGANIGGVFTTPAQIKKAFSGDIGRDDAVRALADYYSRGGSADALATGGVDVPGKLKQLGYDDSEITNIQNRLDKASGSITGITTNQEADEFLRRRGGVGGMLSNDRDNQSALINAKTQKEKLDKMIKLLTEIAGGSHLDGMDAEKQESIKTMAVGEAGYLEAAKKDEREQVLKSGALGELLRAGRLSGDNAAIARETGLSQGHQAIFERINPANIEAVEEDAADSGHLIIKQLGELFSHRTSGDGGQSNLKAALDTLRTSPGNDIQINVTPHDNPFGIKDIPELKDSPKFAQAMSALLSNDGGAIAELKGALVGIPSEEARGEIISRMDIYLKGDLRKNFASNLSELRGIADPSVRAAIESGISGRLFNKQGDFKKLATNDAKLQTEIKQLLSQSGISGLDEESLKRIVGGLRKRITSYNFAEGGLTSIRAVGETASSI</sequence>
<feature type="transmembrane region" description="Helical" evidence="1">
    <location>
        <begin position="52"/>
        <end position="77"/>
    </location>
</feature>
<evidence type="ECO:0000313" key="2">
    <source>
        <dbReference type="EMBL" id="TSC93264.1"/>
    </source>
</evidence>
<comment type="caution">
    <text evidence="2">The sequence shown here is derived from an EMBL/GenBank/DDBJ whole genome shotgun (WGS) entry which is preliminary data.</text>
</comment>
<dbReference type="Proteomes" id="UP000315689">
    <property type="component" value="Unassembled WGS sequence"/>
</dbReference>
<dbReference type="Pfam" id="PF19590">
    <property type="entry name" value="TrbL_3"/>
    <property type="match status" value="1"/>
</dbReference>
<dbReference type="EMBL" id="VMGK01000004">
    <property type="protein sequence ID" value="TSC93264.1"/>
    <property type="molecule type" value="Genomic_DNA"/>
</dbReference>
<evidence type="ECO:0000313" key="3">
    <source>
        <dbReference type="Proteomes" id="UP000315689"/>
    </source>
</evidence>
<organism evidence="2 3">
    <name type="scientific">Candidatus Berkelbacteria bacterium Licking1014_7</name>
    <dbReference type="NCBI Taxonomy" id="2017147"/>
    <lineage>
        <taxon>Bacteria</taxon>
        <taxon>Candidatus Berkelbacteria</taxon>
    </lineage>
</organism>
<evidence type="ECO:0000256" key="1">
    <source>
        <dbReference type="SAM" id="Phobius"/>
    </source>
</evidence>
<feature type="transmembrane region" description="Helical" evidence="1">
    <location>
        <begin position="232"/>
        <end position="257"/>
    </location>
</feature>
<dbReference type="AlphaFoldDB" id="A0A554LKA0"/>
<keyword evidence="1" id="KW-0812">Transmembrane</keyword>
<feature type="transmembrane region" description="Helical" evidence="1">
    <location>
        <begin position="192"/>
        <end position="220"/>
    </location>
</feature>
<keyword evidence="1" id="KW-1133">Transmembrane helix</keyword>
<accession>A0A554LKA0</accession>